<feature type="domain" description="Fumarylacetoacetase-like C-terminal" evidence="1">
    <location>
        <begin position="81"/>
        <end position="314"/>
    </location>
</feature>
<dbReference type="SUPFAM" id="SSF56529">
    <property type="entry name" value="FAH"/>
    <property type="match status" value="1"/>
</dbReference>
<dbReference type="PANTHER" id="PTHR43211:SF1">
    <property type="entry name" value="BLL6422 PROTEIN"/>
    <property type="match status" value="1"/>
</dbReference>
<feature type="domain" description="Fumarylacetoacetase N-terminal" evidence="2">
    <location>
        <begin position="1"/>
        <end position="77"/>
    </location>
</feature>
<evidence type="ECO:0000313" key="4">
    <source>
        <dbReference type="Proteomes" id="UP001139451"/>
    </source>
</evidence>
<keyword evidence="3" id="KW-0378">Hydrolase</keyword>
<dbReference type="PANTHER" id="PTHR43211">
    <property type="entry name" value="FUMARYLACETOACETATE HYDROLASE"/>
    <property type="match status" value="1"/>
</dbReference>
<dbReference type="InterPro" id="IPR011234">
    <property type="entry name" value="Fumarylacetoacetase-like_C"/>
</dbReference>
<reference evidence="3" key="1">
    <citation type="submission" date="2022-05" db="EMBL/GenBank/DDBJ databases">
        <title>Sphingomonas sp. strain MG17 Genome sequencing and assembly.</title>
        <authorList>
            <person name="Kim I."/>
        </authorList>
    </citation>
    <scope>NUCLEOTIDE SEQUENCE</scope>
    <source>
        <strain evidence="3">MG17</strain>
    </source>
</reference>
<keyword evidence="4" id="KW-1185">Reference proteome</keyword>
<gene>
    <name evidence="3" type="ORF">M9978_07625</name>
</gene>
<dbReference type="Pfam" id="PF18288">
    <property type="entry name" value="FAA_hydro_N_2"/>
    <property type="match status" value="1"/>
</dbReference>
<dbReference type="Pfam" id="PF01557">
    <property type="entry name" value="FAA_hydrolase"/>
    <property type="match status" value="1"/>
</dbReference>
<dbReference type="Proteomes" id="UP001139451">
    <property type="component" value="Unassembled WGS sequence"/>
</dbReference>
<dbReference type="RefSeq" id="WP_254292414.1">
    <property type="nucleotide sequence ID" value="NZ_JAMLDX010000004.1"/>
</dbReference>
<dbReference type="GO" id="GO:0016787">
    <property type="term" value="F:hydrolase activity"/>
    <property type="evidence" value="ECO:0007669"/>
    <property type="project" value="UniProtKB-KW"/>
</dbReference>
<comment type="caution">
    <text evidence="3">The sequence shown here is derived from an EMBL/GenBank/DDBJ whole genome shotgun (WGS) entry which is preliminary data.</text>
</comment>
<protein>
    <submittedName>
        <fullName evidence="3">Fumarylacetoacetate hydrolase family protein</fullName>
    </submittedName>
</protein>
<accession>A0A9X2HIK5</accession>
<evidence type="ECO:0000259" key="1">
    <source>
        <dbReference type="Pfam" id="PF01557"/>
    </source>
</evidence>
<evidence type="ECO:0000313" key="3">
    <source>
        <dbReference type="EMBL" id="MCP3730297.1"/>
    </source>
</evidence>
<dbReference type="AlphaFoldDB" id="A0A9X2HIK5"/>
<dbReference type="Gene3D" id="3.90.850.10">
    <property type="entry name" value="Fumarylacetoacetase-like, C-terminal domain"/>
    <property type="match status" value="1"/>
</dbReference>
<evidence type="ECO:0000259" key="2">
    <source>
        <dbReference type="Pfam" id="PF18288"/>
    </source>
</evidence>
<dbReference type="InterPro" id="IPR036663">
    <property type="entry name" value="Fumarylacetoacetase_C_sf"/>
</dbReference>
<dbReference type="EMBL" id="JAMLDX010000004">
    <property type="protein sequence ID" value="MCP3730297.1"/>
    <property type="molecule type" value="Genomic_DNA"/>
</dbReference>
<sequence length="327" mass="35186">MKLASLKSGRDGALIVVSADLKTATRVDSVAPTMQALLDDWDTLAPKLEIISAQLNAGECATAFALDMDALAAPLPRTYQYVDGACYISHIRRNRIARGDKLPDDILDAPLIYQGISHGYGAWNDPIRGQKEADLIDFEAEIAAITGDVPRGVSADEATGYIRLFCLLQDTSLRRLVAPELKRTFGFLTSKPESFLGPIAVTPDELGELWDGKMVSGKLKVHLRGELIGDLEAGIDSPFDYGHAIAHVAQTRAFVAGSILGLGTVSNEAADTDPSVGCGCIVEYRALEFIKTGTSKLEFMKSGDRVRIELFDRTGQSVMGAIDQVVA</sequence>
<dbReference type="InterPro" id="IPR041072">
    <property type="entry name" value="FAA_hydro_N"/>
</dbReference>
<proteinExistence type="predicted"/>
<organism evidence="3 4">
    <name type="scientific">Sphingomonas tagetis</name>
    <dbReference type="NCBI Taxonomy" id="2949092"/>
    <lineage>
        <taxon>Bacteria</taxon>
        <taxon>Pseudomonadati</taxon>
        <taxon>Pseudomonadota</taxon>
        <taxon>Alphaproteobacteria</taxon>
        <taxon>Sphingomonadales</taxon>
        <taxon>Sphingomonadaceae</taxon>
        <taxon>Sphingomonas</taxon>
    </lineage>
</organism>
<name>A0A9X2HIK5_9SPHN</name>